<dbReference type="RefSeq" id="WP_099343404.1">
    <property type="nucleotide sequence ID" value="NZ_CP032098.1"/>
</dbReference>
<protein>
    <submittedName>
        <fullName evidence="2">Uncharacterized protein</fullName>
    </submittedName>
</protein>
<accession>A0A2G1DF60</accession>
<reference evidence="2 3" key="1">
    <citation type="submission" date="2017-09" db="EMBL/GenBank/DDBJ databases">
        <title>Arcobacter canalis sp. nov., a new species isolated from a water canal contaminated with urban sewage.</title>
        <authorList>
            <person name="Perez-Cataluna A."/>
            <person name="Salas-Masso N."/>
            <person name="Figueras M.J."/>
        </authorList>
    </citation>
    <scope>NUCLEOTIDE SEQUENCE [LARGE SCALE GENOMIC DNA]</scope>
    <source>
        <strain evidence="2 3">F98-3</strain>
    </source>
</reference>
<reference evidence="1 4" key="2">
    <citation type="submission" date="2018-08" db="EMBL/GenBank/DDBJ databases">
        <title>Complete genome of the Arcobacter molluscorum type strain LMG 25693.</title>
        <authorList>
            <person name="Miller W.G."/>
            <person name="Yee E."/>
            <person name="Bono J.L."/>
        </authorList>
    </citation>
    <scope>NUCLEOTIDE SEQUENCE [LARGE SCALE GENOMIC DNA]</scope>
    <source>
        <strain evidence="1 4">CECT 7696</strain>
    </source>
</reference>
<evidence type="ECO:0000313" key="1">
    <source>
        <dbReference type="EMBL" id="AXX91239.1"/>
    </source>
</evidence>
<dbReference type="Proteomes" id="UP000262712">
    <property type="component" value="Chromosome"/>
</dbReference>
<dbReference type="AlphaFoldDB" id="A0A2G1DF60"/>
<dbReference type="KEGG" id="amol:AMOL_0215"/>
<proteinExistence type="predicted"/>
<name>A0A2G1DF60_9BACT</name>
<dbReference type="EMBL" id="CP032098">
    <property type="protein sequence ID" value="AXX91239.1"/>
    <property type="molecule type" value="Genomic_DNA"/>
</dbReference>
<gene>
    <name evidence="1" type="ORF">AMOL_0215</name>
    <name evidence="2" type="ORF">CPU12_12220</name>
</gene>
<organism evidence="2 3">
    <name type="scientific">Malaciobacter molluscorum LMG 25693</name>
    <dbReference type="NCBI Taxonomy" id="870501"/>
    <lineage>
        <taxon>Bacteria</taxon>
        <taxon>Pseudomonadati</taxon>
        <taxon>Campylobacterota</taxon>
        <taxon>Epsilonproteobacteria</taxon>
        <taxon>Campylobacterales</taxon>
        <taxon>Arcobacteraceae</taxon>
        <taxon>Malaciobacter</taxon>
    </lineage>
</organism>
<dbReference type="EMBL" id="NXFY01000024">
    <property type="protein sequence ID" value="PHO17084.1"/>
    <property type="molecule type" value="Genomic_DNA"/>
</dbReference>
<evidence type="ECO:0000313" key="2">
    <source>
        <dbReference type="EMBL" id="PHO17084.1"/>
    </source>
</evidence>
<sequence length="170" mass="20317">MILNLSKIKTEALLLFCKDLILSYKDKEAKLFDVSEDIDEYITSVSEEILNQIKRVTFADQHYIQNRNHYRIKAVFKAYNFINDEVSKYLKNDPTFNPAMLFLALLAVWFKELDKESNSKEFIYFILFPYANMYDKLLFEVKNDEFKKINVKMMNIAENVIFNYDRLSLK</sequence>
<evidence type="ECO:0000313" key="3">
    <source>
        <dbReference type="Proteomes" id="UP000221222"/>
    </source>
</evidence>
<keyword evidence="3" id="KW-1185">Reference proteome</keyword>
<evidence type="ECO:0000313" key="4">
    <source>
        <dbReference type="Proteomes" id="UP000262712"/>
    </source>
</evidence>
<dbReference type="Proteomes" id="UP000221222">
    <property type="component" value="Unassembled WGS sequence"/>
</dbReference>